<keyword evidence="4" id="KW-0413">Isomerase</keyword>
<gene>
    <name evidence="4" type="ORF">H5V44_06830</name>
</gene>
<reference evidence="4 5" key="1">
    <citation type="submission" date="2020-08" db="EMBL/GenBank/DDBJ databases">
        <authorList>
            <person name="Seo M.-J."/>
        </authorList>
    </citation>
    <scope>NUCLEOTIDE SEQUENCE [LARGE SCALE GENOMIC DNA]</scope>
    <source>
        <strain evidence="4 5">MBLA0160</strain>
    </source>
</reference>
<keyword evidence="2" id="KW-0456">Lyase</keyword>
<dbReference type="InterPro" id="IPR029045">
    <property type="entry name" value="ClpP/crotonase-like_dom_sf"/>
</dbReference>
<sequence>MPEDFSDRFETIQCRFDHETGIGRIVLDRPDALNAMTEQTLTELPEAIETLERLDRQGDGVSVRVVILSGAGDDAFCVGVDVDDIGEERYPYTASTFREALFTVEEYGAPTVAAIDGYCVGGGMELALMCDFRIASERSELGFPEVDLGIFPSAVGTTQRLPRLVGPSRAKELCMTSEFLSGTEAADDGLINYAYPADDLDAEVDAFAERLAGKAPLAVRGIKDTVDRASSMSLQQGIDYEYQAYLPLLHTEDYAEGMAAFEADRDPSWEGR</sequence>
<evidence type="ECO:0000313" key="5">
    <source>
        <dbReference type="Proteomes" id="UP000546257"/>
    </source>
</evidence>
<dbReference type="SUPFAM" id="SSF52096">
    <property type="entry name" value="ClpP/crotonase"/>
    <property type="match status" value="1"/>
</dbReference>
<dbReference type="GO" id="GO:0006635">
    <property type="term" value="P:fatty acid beta-oxidation"/>
    <property type="evidence" value="ECO:0007669"/>
    <property type="project" value="TreeGrafter"/>
</dbReference>
<dbReference type="AlphaFoldDB" id="A0A7J9SHN8"/>
<dbReference type="PANTHER" id="PTHR11941:SF54">
    <property type="entry name" value="ENOYL-COA HYDRATASE, MITOCHONDRIAL"/>
    <property type="match status" value="1"/>
</dbReference>
<accession>A0A7J9SHN8</accession>
<dbReference type="FunFam" id="1.10.12.10:FF:000001">
    <property type="entry name" value="Probable enoyl-CoA hydratase, mitochondrial"/>
    <property type="match status" value="1"/>
</dbReference>
<dbReference type="CDD" id="cd06558">
    <property type="entry name" value="crotonase-like"/>
    <property type="match status" value="1"/>
</dbReference>
<protein>
    <submittedName>
        <fullName evidence="4">Enoyl-CoA hydratase/isomerase family protein</fullName>
    </submittedName>
</protein>
<dbReference type="InterPro" id="IPR014748">
    <property type="entry name" value="Enoyl-CoA_hydra_C"/>
</dbReference>
<evidence type="ECO:0000256" key="1">
    <source>
        <dbReference type="ARBA" id="ARBA00005254"/>
    </source>
</evidence>
<dbReference type="EMBL" id="JACKXD010000002">
    <property type="protein sequence ID" value="MBB6646002.1"/>
    <property type="molecule type" value="Genomic_DNA"/>
</dbReference>
<dbReference type="PROSITE" id="PS00166">
    <property type="entry name" value="ENOYL_COA_HYDRATASE"/>
    <property type="match status" value="1"/>
</dbReference>
<dbReference type="PANTHER" id="PTHR11941">
    <property type="entry name" value="ENOYL-COA HYDRATASE-RELATED"/>
    <property type="match status" value="1"/>
</dbReference>
<dbReference type="InterPro" id="IPR001753">
    <property type="entry name" value="Enoyl-CoA_hydra/iso"/>
</dbReference>
<organism evidence="4 5">
    <name type="scientific">Halobellus ruber</name>
    <dbReference type="NCBI Taxonomy" id="2761102"/>
    <lineage>
        <taxon>Archaea</taxon>
        <taxon>Methanobacteriati</taxon>
        <taxon>Methanobacteriota</taxon>
        <taxon>Stenosarchaea group</taxon>
        <taxon>Halobacteria</taxon>
        <taxon>Halobacteriales</taxon>
        <taxon>Haloferacaceae</taxon>
        <taxon>Halobellus</taxon>
    </lineage>
</organism>
<evidence type="ECO:0000313" key="4">
    <source>
        <dbReference type="EMBL" id="MBB6646002.1"/>
    </source>
</evidence>
<dbReference type="InterPro" id="IPR018376">
    <property type="entry name" value="Enoyl-CoA_hyd/isom_CS"/>
</dbReference>
<dbReference type="Pfam" id="PF00378">
    <property type="entry name" value="ECH_1"/>
    <property type="match status" value="1"/>
</dbReference>
<dbReference type="RefSeq" id="WP_185192358.1">
    <property type="nucleotide sequence ID" value="NZ_JACKXD010000002.1"/>
</dbReference>
<dbReference type="GO" id="GO:0016853">
    <property type="term" value="F:isomerase activity"/>
    <property type="evidence" value="ECO:0007669"/>
    <property type="project" value="UniProtKB-KW"/>
</dbReference>
<comment type="similarity">
    <text evidence="1 3">Belongs to the enoyl-CoA hydratase/isomerase family.</text>
</comment>
<keyword evidence="5" id="KW-1185">Reference proteome</keyword>
<evidence type="ECO:0000256" key="2">
    <source>
        <dbReference type="ARBA" id="ARBA00023239"/>
    </source>
</evidence>
<dbReference type="GO" id="GO:0016836">
    <property type="term" value="F:hydro-lyase activity"/>
    <property type="evidence" value="ECO:0007669"/>
    <property type="project" value="UniProtKB-ARBA"/>
</dbReference>
<proteinExistence type="inferred from homology"/>
<dbReference type="Gene3D" id="3.90.226.10">
    <property type="entry name" value="2-enoyl-CoA Hydratase, Chain A, domain 1"/>
    <property type="match status" value="1"/>
</dbReference>
<name>A0A7J9SHN8_9EURY</name>
<comment type="caution">
    <text evidence="4">The sequence shown here is derived from an EMBL/GenBank/DDBJ whole genome shotgun (WGS) entry which is preliminary data.</text>
</comment>
<evidence type="ECO:0000256" key="3">
    <source>
        <dbReference type="RuleBase" id="RU003707"/>
    </source>
</evidence>
<dbReference type="Proteomes" id="UP000546257">
    <property type="component" value="Unassembled WGS sequence"/>
</dbReference>
<dbReference type="Gene3D" id="1.10.12.10">
    <property type="entry name" value="Lyase 2-enoyl-coa Hydratase, Chain A, domain 2"/>
    <property type="match status" value="1"/>
</dbReference>